<feature type="repeat" description="PPR" evidence="3">
    <location>
        <begin position="335"/>
        <end position="369"/>
    </location>
</feature>
<feature type="repeat" description="PPR" evidence="3">
    <location>
        <begin position="403"/>
        <end position="437"/>
    </location>
</feature>
<feature type="repeat" description="PPR" evidence="3">
    <location>
        <begin position="438"/>
        <end position="472"/>
    </location>
</feature>
<dbReference type="PANTHER" id="PTHR47936">
    <property type="entry name" value="PPR_LONG DOMAIN-CONTAINING PROTEIN"/>
    <property type="match status" value="1"/>
</dbReference>
<evidence type="ECO:0000256" key="3">
    <source>
        <dbReference type="PROSITE-ProRule" id="PRU00708"/>
    </source>
</evidence>
<proteinExistence type="inferred from homology"/>
<evidence type="ECO:0000259" key="4">
    <source>
        <dbReference type="Pfam" id="PF17177"/>
    </source>
</evidence>
<evidence type="ECO:0000313" key="5">
    <source>
        <dbReference type="EMBL" id="KAL0929028.1"/>
    </source>
</evidence>
<dbReference type="InterPro" id="IPR033443">
    <property type="entry name" value="PROP1-like_PPR_dom"/>
</dbReference>
<feature type="repeat" description="PPR" evidence="3">
    <location>
        <begin position="548"/>
        <end position="582"/>
    </location>
</feature>
<dbReference type="Pfam" id="PF01535">
    <property type="entry name" value="PPR"/>
    <property type="match status" value="1"/>
</dbReference>
<dbReference type="AlphaFoldDB" id="A0ABD0VY57"/>
<dbReference type="Proteomes" id="UP001552299">
    <property type="component" value="Unassembled WGS sequence"/>
</dbReference>
<feature type="repeat" description="PPR" evidence="3">
    <location>
        <begin position="230"/>
        <end position="264"/>
    </location>
</feature>
<feature type="domain" description="PROP1-like PPR" evidence="4">
    <location>
        <begin position="452"/>
        <end position="598"/>
    </location>
</feature>
<protein>
    <recommendedName>
        <fullName evidence="4">PROP1-like PPR domain-containing protein</fullName>
    </recommendedName>
</protein>
<dbReference type="PANTHER" id="PTHR47936:SF1">
    <property type="entry name" value="PENTATRICOPEPTIDE REPEAT-CONTAINING PROTEIN GUN1, CHLOROPLASTIC"/>
    <property type="match status" value="1"/>
</dbReference>
<comment type="similarity">
    <text evidence="1">Belongs to the PPR family. P subfamily.</text>
</comment>
<sequence>MPQAYLTLSFANPLFFVLHRRFHRHSPFFALSCPSKQRSSLTSEHHKGNIFLLQVFSFFHGQPRATKSRKVIAFNRDSELPAKQEVELLDGVDKNARFSQFEESRNSRVFEDADENKELSAKTREFEIKENDALLAFEELGVAYKEDTCSLDESNTFELDVSNALEKCEGIRQKEKDLGNLYPKDGFFIRLGRRGNRFNVVDLVKKIISLPDEERAKVLDLFDFDDKQLSVSDYNDILMALVKAGEYKSAEVLFSEFSSQGLSPDSRSFSTMIQCFCKKNDPEKAIEVLDVMLQKEMHPNSYTFTGLISCLCKKGRLKKAYEVFDIMGRVGCEPTLRNYNSLIYGLCYVGKVEEALQLLNKLKKFKEGPDIYSFIFVMDGFCKVGRTDDAKELLEGALKLGLTFATHNCLINGYCKEGRPLKSLHLLKEMEGYNFMPDFISYNTLLLGLLKHGEIHAALWTFRKMREAGFQADDHAMNKLIRDLCRKSMINGEELKEAKELFEEIKDKDFGLSPYTYCLLIQALAEGGEIDTAMSYLKEMIQDGLVPRVMTYNVVLRILCGDGRVDEALGVLGLMISRDIMPSKFSLSILIDEFNRQGRLLEAAGVYCVAIKQGLASHHKPRRDWISKKIASYSLQLGIVE</sequence>
<dbReference type="EMBL" id="JANQDX010000001">
    <property type="protein sequence ID" value="KAL0929028.1"/>
    <property type="molecule type" value="Genomic_DNA"/>
</dbReference>
<name>A0ABD0VY57_DENTH</name>
<gene>
    <name evidence="5" type="ORF">M5K25_000967</name>
</gene>
<accession>A0ABD0VY57</accession>
<feature type="repeat" description="PPR" evidence="3">
    <location>
        <begin position="513"/>
        <end position="547"/>
    </location>
</feature>
<keyword evidence="6" id="KW-1185">Reference proteome</keyword>
<evidence type="ECO:0000256" key="1">
    <source>
        <dbReference type="ARBA" id="ARBA00007626"/>
    </source>
</evidence>
<keyword evidence="2" id="KW-0677">Repeat</keyword>
<dbReference type="Gene3D" id="1.25.40.10">
    <property type="entry name" value="Tetratricopeptide repeat domain"/>
    <property type="match status" value="4"/>
</dbReference>
<dbReference type="InterPro" id="IPR011990">
    <property type="entry name" value="TPR-like_helical_dom_sf"/>
</dbReference>
<dbReference type="InterPro" id="IPR002885">
    <property type="entry name" value="PPR_rpt"/>
</dbReference>
<dbReference type="Pfam" id="PF13041">
    <property type="entry name" value="PPR_2"/>
    <property type="match status" value="3"/>
</dbReference>
<dbReference type="SUPFAM" id="SSF81901">
    <property type="entry name" value="HCP-like"/>
    <property type="match status" value="1"/>
</dbReference>
<dbReference type="Pfam" id="PF17177">
    <property type="entry name" value="PPR_long"/>
    <property type="match status" value="1"/>
</dbReference>
<feature type="repeat" description="PPR" evidence="3">
    <location>
        <begin position="300"/>
        <end position="334"/>
    </location>
</feature>
<reference evidence="5 6" key="1">
    <citation type="journal article" date="2024" name="Plant Biotechnol. J.">
        <title>Dendrobium thyrsiflorum genome and its molecular insights into genes involved in important horticultural traits.</title>
        <authorList>
            <person name="Chen B."/>
            <person name="Wang J.Y."/>
            <person name="Zheng P.J."/>
            <person name="Li K.L."/>
            <person name="Liang Y.M."/>
            <person name="Chen X.F."/>
            <person name="Zhang C."/>
            <person name="Zhao X."/>
            <person name="He X."/>
            <person name="Zhang G.Q."/>
            <person name="Liu Z.J."/>
            <person name="Xu Q."/>
        </authorList>
    </citation>
    <scope>NUCLEOTIDE SEQUENCE [LARGE SCALE GENOMIC DNA]</scope>
    <source>
        <strain evidence="5">GZMU011</strain>
    </source>
</reference>
<evidence type="ECO:0000256" key="2">
    <source>
        <dbReference type="ARBA" id="ARBA00022737"/>
    </source>
</evidence>
<evidence type="ECO:0000313" key="6">
    <source>
        <dbReference type="Proteomes" id="UP001552299"/>
    </source>
</evidence>
<organism evidence="5 6">
    <name type="scientific">Dendrobium thyrsiflorum</name>
    <name type="common">Pinecone-like raceme dendrobium</name>
    <name type="synonym">Orchid</name>
    <dbReference type="NCBI Taxonomy" id="117978"/>
    <lineage>
        <taxon>Eukaryota</taxon>
        <taxon>Viridiplantae</taxon>
        <taxon>Streptophyta</taxon>
        <taxon>Embryophyta</taxon>
        <taxon>Tracheophyta</taxon>
        <taxon>Spermatophyta</taxon>
        <taxon>Magnoliopsida</taxon>
        <taxon>Liliopsida</taxon>
        <taxon>Asparagales</taxon>
        <taxon>Orchidaceae</taxon>
        <taxon>Epidendroideae</taxon>
        <taxon>Malaxideae</taxon>
        <taxon>Dendrobiinae</taxon>
        <taxon>Dendrobium</taxon>
    </lineage>
</organism>
<comment type="caution">
    <text evidence="5">The sequence shown here is derived from an EMBL/GenBank/DDBJ whole genome shotgun (WGS) entry which is preliminary data.</text>
</comment>
<dbReference type="PROSITE" id="PS51375">
    <property type="entry name" value="PPR"/>
    <property type="match status" value="8"/>
</dbReference>
<feature type="repeat" description="PPR" evidence="3">
    <location>
        <begin position="265"/>
        <end position="299"/>
    </location>
</feature>
<dbReference type="NCBIfam" id="TIGR00756">
    <property type="entry name" value="PPR"/>
    <property type="match status" value="8"/>
</dbReference>